<accession>A0A1B8Q9J4</accession>
<dbReference type="Proteomes" id="UP000092508">
    <property type="component" value="Unassembled WGS sequence"/>
</dbReference>
<evidence type="ECO:0000313" key="1">
    <source>
        <dbReference type="EMBL" id="OBX75448.1"/>
    </source>
</evidence>
<dbReference type="RefSeq" id="WP_067238253.1">
    <property type="nucleotide sequence ID" value="NZ_CP171125.1"/>
</dbReference>
<dbReference type="EMBL" id="LZMZ01000038">
    <property type="protein sequence ID" value="OBX75448.1"/>
    <property type="molecule type" value="Genomic_DNA"/>
</dbReference>
<gene>
    <name evidence="1" type="ORF">A9308_09710</name>
</gene>
<proteinExistence type="predicted"/>
<name>A0A1B8Q9J4_9GAMM</name>
<evidence type="ECO:0000313" key="2">
    <source>
        <dbReference type="Proteomes" id="UP000092508"/>
    </source>
</evidence>
<comment type="caution">
    <text evidence="1">The sequence shown here is derived from an EMBL/GenBank/DDBJ whole genome shotgun (WGS) entry which is preliminary data.</text>
</comment>
<dbReference type="STRING" id="34059.A9308_09710"/>
<evidence type="ECO:0008006" key="3">
    <source>
        <dbReference type="Google" id="ProtNLM"/>
    </source>
</evidence>
<dbReference type="PROSITE" id="PS51257">
    <property type="entry name" value="PROKAR_LIPOPROTEIN"/>
    <property type="match status" value="1"/>
</dbReference>
<sequence length="130" mass="13815">MKFLYLVSCVVGTAILGVTGCATTPKPSYVSPNQYQNYDCGKLNIEYNRLMQYISTASSQHNGLTVSGVGLGIGIGRGGVYPNVNIGLGQTTGGHRNNLAIAMGEREAIVQAARMQHCAFANGVKLYGER</sequence>
<protein>
    <recommendedName>
        <fullName evidence="3">Lipoprotein</fullName>
    </recommendedName>
</protein>
<organism evidence="1 2">
    <name type="scientific">Faucicola atlantae</name>
    <dbReference type="NCBI Taxonomy" id="34059"/>
    <lineage>
        <taxon>Bacteria</taxon>
        <taxon>Pseudomonadati</taxon>
        <taxon>Pseudomonadota</taxon>
        <taxon>Gammaproteobacteria</taxon>
        <taxon>Moraxellales</taxon>
        <taxon>Moraxellaceae</taxon>
        <taxon>Faucicola</taxon>
    </lineage>
</organism>
<dbReference type="OrthoDB" id="6647798at2"/>
<reference evidence="1 2" key="1">
    <citation type="submission" date="2016-06" db="EMBL/GenBank/DDBJ databases">
        <title>Draft genome of Moraxella atlantae CCUG 66109.</title>
        <authorList>
            <person name="Salva-Serra F."/>
            <person name="Engstrom-Jakobsson H."/>
            <person name="Thorell K."/>
            <person name="Gonzales-Siles L."/>
            <person name="Karlsson R."/>
            <person name="Boulund F."/>
            <person name="Engstrand L."/>
            <person name="Kristiansson E."/>
            <person name="Moore E."/>
        </authorList>
    </citation>
    <scope>NUCLEOTIDE SEQUENCE [LARGE SCALE GENOMIC DNA]</scope>
    <source>
        <strain evidence="1 2">CCUG 66109</strain>
    </source>
</reference>
<dbReference type="AlphaFoldDB" id="A0A1B8Q9J4"/>